<organism evidence="4 5">
    <name type="scientific">Tetradesmus obliquus</name>
    <name type="common">Green alga</name>
    <name type="synonym">Acutodesmus obliquus</name>
    <dbReference type="NCBI Taxonomy" id="3088"/>
    <lineage>
        <taxon>Eukaryota</taxon>
        <taxon>Viridiplantae</taxon>
        <taxon>Chlorophyta</taxon>
        <taxon>core chlorophytes</taxon>
        <taxon>Chlorophyceae</taxon>
        <taxon>CS clade</taxon>
        <taxon>Sphaeropleales</taxon>
        <taxon>Scenedesmaceae</taxon>
        <taxon>Tetradesmus</taxon>
    </lineage>
</organism>
<sequence length="469" mass="51703">MHICCQQQLRTFQQLQAPRHSTNSSSHSSSSTGMPAGMWESPDIASLTLARSPLRTLYYFSCSVASGTASAAHFVATHPITLGLALPLLAFYSAAKGLGYSEDTTALIEEWMLYVTWWLGLGVLSSIGLGTGMHSGLLFLFPHMLKVCLAAETCGHVDFNTRGDVWYSSEPFHCGDVPPGHVTYWQIFQKVALTAMLWGCGTAVGEVPPYFLSYKAASAGRRNEMYEGLQETLSSSSTAKQAGFMTHIAAAMQAWMMRIIQQHGFMGILLLASWPNAAFDLCGICCGAFLMPFWQFFGATLIGKGVIKVSGQAMFFVALFRQASRTAILALLSKLLPSSLPFGLSKPGSPAPAVLLTGFVDSQISKFQVRVSAKAAEHRAETRWWWQRRLDTFSANFRSKEAFQAWAYTQIPDTVAEVWGWVIFVLMTMFAVSCINTLAQSYKAWLNEQQQLQQRQQQAEGADSKPKQQ</sequence>
<feature type="transmembrane region" description="Helical" evidence="3">
    <location>
        <begin position="265"/>
        <end position="290"/>
    </location>
</feature>
<feature type="transmembrane region" description="Helical" evidence="3">
    <location>
        <begin position="296"/>
        <end position="320"/>
    </location>
</feature>
<evidence type="ECO:0000256" key="3">
    <source>
        <dbReference type="SAM" id="Phobius"/>
    </source>
</evidence>
<feature type="region of interest" description="Disordered" evidence="2">
    <location>
        <begin position="15"/>
        <end position="36"/>
    </location>
</feature>
<keyword evidence="5" id="KW-1185">Reference proteome</keyword>
<evidence type="ECO:0008006" key="6">
    <source>
        <dbReference type="Google" id="ProtNLM"/>
    </source>
</evidence>
<dbReference type="EMBL" id="CP126216">
    <property type="protein sequence ID" value="WIA18384.1"/>
    <property type="molecule type" value="Genomic_DNA"/>
</dbReference>
<feature type="compositionally biased region" description="Low complexity" evidence="2">
    <location>
        <begin position="15"/>
        <end position="32"/>
    </location>
</feature>
<feature type="transmembrane region" description="Helical" evidence="3">
    <location>
        <begin position="418"/>
        <end position="439"/>
    </location>
</feature>
<keyword evidence="3" id="KW-0812">Transmembrane</keyword>
<keyword evidence="3" id="KW-1133">Transmembrane helix</keyword>
<keyword evidence="1" id="KW-0175">Coiled coil</keyword>
<proteinExistence type="predicted"/>
<keyword evidence="3" id="KW-0472">Membrane</keyword>
<evidence type="ECO:0000313" key="4">
    <source>
        <dbReference type="EMBL" id="WIA18384.1"/>
    </source>
</evidence>
<reference evidence="4 5" key="1">
    <citation type="submission" date="2023-05" db="EMBL/GenBank/DDBJ databases">
        <title>A 100% complete, gapless, phased diploid assembly of the Scenedesmus obliquus UTEX 3031 genome.</title>
        <authorList>
            <person name="Biondi T.C."/>
            <person name="Hanschen E.R."/>
            <person name="Kwon T."/>
            <person name="Eng W."/>
            <person name="Kruse C.P.S."/>
            <person name="Koehler S.I."/>
            <person name="Kunde Y."/>
            <person name="Gleasner C.D."/>
            <person name="You Mak K.T."/>
            <person name="Polle J."/>
            <person name="Hovde B.T."/>
            <person name="Starkenburg S.R."/>
        </authorList>
    </citation>
    <scope>NUCLEOTIDE SEQUENCE [LARGE SCALE GENOMIC DNA]</scope>
    <source>
        <strain evidence="4 5">DOE0152z</strain>
    </source>
</reference>
<evidence type="ECO:0000256" key="2">
    <source>
        <dbReference type="SAM" id="MobiDB-lite"/>
    </source>
</evidence>
<evidence type="ECO:0000313" key="5">
    <source>
        <dbReference type="Proteomes" id="UP001244341"/>
    </source>
</evidence>
<dbReference type="Proteomes" id="UP001244341">
    <property type="component" value="Chromosome 9b"/>
</dbReference>
<feature type="coiled-coil region" evidence="1">
    <location>
        <begin position="435"/>
        <end position="462"/>
    </location>
</feature>
<name>A0ABY8UA89_TETOB</name>
<gene>
    <name evidence="4" type="ORF">OEZ85_009846</name>
</gene>
<feature type="transmembrane region" description="Helical" evidence="3">
    <location>
        <begin position="74"/>
        <end position="95"/>
    </location>
</feature>
<evidence type="ECO:0000256" key="1">
    <source>
        <dbReference type="SAM" id="Coils"/>
    </source>
</evidence>
<accession>A0ABY8UA89</accession>
<protein>
    <recommendedName>
        <fullName evidence="6">Vacuole membrane protein 1</fullName>
    </recommendedName>
</protein>
<feature type="transmembrane region" description="Helical" evidence="3">
    <location>
        <begin position="115"/>
        <end position="141"/>
    </location>
</feature>